<organism evidence="1 2">
    <name type="scientific">Bauhinia variegata</name>
    <name type="common">Purple orchid tree</name>
    <name type="synonym">Phanera variegata</name>
    <dbReference type="NCBI Taxonomy" id="167791"/>
    <lineage>
        <taxon>Eukaryota</taxon>
        <taxon>Viridiplantae</taxon>
        <taxon>Streptophyta</taxon>
        <taxon>Embryophyta</taxon>
        <taxon>Tracheophyta</taxon>
        <taxon>Spermatophyta</taxon>
        <taxon>Magnoliopsida</taxon>
        <taxon>eudicotyledons</taxon>
        <taxon>Gunneridae</taxon>
        <taxon>Pentapetalae</taxon>
        <taxon>rosids</taxon>
        <taxon>fabids</taxon>
        <taxon>Fabales</taxon>
        <taxon>Fabaceae</taxon>
        <taxon>Cercidoideae</taxon>
        <taxon>Cercideae</taxon>
        <taxon>Bauhiniinae</taxon>
        <taxon>Bauhinia</taxon>
    </lineage>
</organism>
<evidence type="ECO:0000313" key="1">
    <source>
        <dbReference type="EMBL" id="KAI4305509.1"/>
    </source>
</evidence>
<evidence type="ECO:0000313" key="2">
    <source>
        <dbReference type="Proteomes" id="UP000828941"/>
    </source>
</evidence>
<reference evidence="1 2" key="1">
    <citation type="journal article" date="2022" name="DNA Res.">
        <title>Chromosomal-level genome assembly of the orchid tree Bauhinia variegata (Leguminosae; Cercidoideae) supports the allotetraploid origin hypothesis of Bauhinia.</title>
        <authorList>
            <person name="Zhong Y."/>
            <person name="Chen Y."/>
            <person name="Zheng D."/>
            <person name="Pang J."/>
            <person name="Liu Y."/>
            <person name="Luo S."/>
            <person name="Meng S."/>
            <person name="Qian L."/>
            <person name="Wei D."/>
            <person name="Dai S."/>
            <person name="Zhou R."/>
        </authorList>
    </citation>
    <scope>NUCLEOTIDE SEQUENCE [LARGE SCALE GENOMIC DNA]</scope>
    <source>
        <strain evidence="1">BV-YZ2020</strain>
    </source>
</reference>
<dbReference type="EMBL" id="CM039437">
    <property type="protein sequence ID" value="KAI4305509.1"/>
    <property type="molecule type" value="Genomic_DNA"/>
</dbReference>
<keyword evidence="2" id="KW-1185">Reference proteome</keyword>
<sequence length="597" mass="66725">MAAYKETLNQVKPTHQTQVDKESPKENIKGWKLSERARENEEEAAGTGRVKWSVYSTFVTSAYGGTLVHFILLCHVLFQALQMGSNYWIVWATEHRDIVSLQKLIGIFTLLFSGSSIFILGRAVLLSTVAVETAQRLYHGMIASVFRALVSFFDTTPSSRILNRAYHIPTARELARMVGIRKDPILHHFSESVAGAATIRSFNQEQRFLAKVMDLADDYSRLAGLAATYGLSLNVIQTWVLWNLCSVENKIISVERILHITNIPLEEPLIVQDCRPEPEWPKEGKIELHKLHIQYAPAALMVLKGITCTLQGQKKIGIVGRTLSGKSTFVHALFRVVEPFLGCIIIDGVDISKIGLQDLRSKLSIIPQDPTLFQGSVTTNLDPLKQHSDQELSEVLKKCHLADIVRQDIRLLDAPVDENGQNWSVGQRQLVCLARLLLKKRRILVLDEATASMDTVTDNLTIIEETSGCTALTVAHRINRIIDNNLVLLLNEEILQTQINCSGEDEDEEEAAETAMQIGSNYWIAWATEHRDIVSPQKLIGIFTLLSGGSSIFIPGRAVLLSTVAVETAQRLSHEMIASVFRAPVSFFVYHTFQQNP</sequence>
<comment type="caution">
    <text evidence="1">The sequence shown here is derived from an EMBL/GenBank/DDBJ whole genome shotgun (WGS) entry which is preliminary data.</text>
</comment>
<dbReference type="Proteomes" id="UP000828941">
    <property type="component" value="Chromosome 12"/>
</dbReference>
<protein>
    <submittedName>
        <fullName evidence="1">Uncharacterized protein</fullName>
    </submittedName>
</protein>
<gene>
    <name evidence="1" type="ORF">L6164_028871</name>
</gene>
<proteinExistence type="predicted"/>
<name>A0ACB9L731_BAUVA</name>
<accession>A0ACB9L731</accession>